<protein>
    <submittedName>
        <fullName evidence="4">Isochorismatase hydrolase</fullName>
    </submittedName>
</protein>
<accession>A0A6A6QFP5</accession>
<keyword evidence="5" id="KW-1185">Reference proteome</keyword>
<evidence type="ECO:0000313" key="4">
    <source>
        <dbReference type="EMBL" id="KAF2490820.1"/>
    </source>
</evidence>
<keyword evidence="2 4" id="KW-0378">Hydrolase</keyword>
<evidence type="ECO:0000313" key="5">
    <source>
        <dbReference type="Proteomes" id="UP000799750"/>
    </source>
</evidence>
<dbReference type="Gene3D" id="3.40.50.850">
    <property type="entry name" value="Isochorismatase-like"/>
    <property type="match status" value="1"/>
</dbReference>
<organism evidence="4 5">
    <name type="scientific">Lophium mytilinum</name>
    <dbReference type="NCBI Taxonomy" id="390894"/>
    <lineage>
        <taxon>Eukaryota</taxon>
        <taxon>Fungi</taxon>
        <taxon>Dikarya</taxon>
        <taxon>Ascomycota</taxon>
        <taxon>Pezizomycotina</taxon>
        <taxon>Dothideomycetes</taxon>
        <taxon>Pleosporomycetidae</taxon>
        <taxon>Mytilinidiales</taxon>
        <taxon>Mytilinidiaceae</taxon>
        <taxon>Lophium</taxon>
    </lineage>
</organism>
<dbReference type="PANTHER" id="PTHR43540">
    <property type="entry name" value="PEROXYUREIDOACRYLATE/UREIDOACRYLATE AMIDOHYDROLASE-RELATED"/>
    <property type="match status" value="1"/>
</dbReference>
<proteinExistence type="inferred from homology"/>
<evidence type="ECO:0000259" key="3">
    <source>
        <dbReference type="Pfam" id="PF00857"/>
    </source>
</evidence>
<dbReference type="InterPro" id="IPR036380">
    <property type="entry name" value="Isochorismatase-like_sf"/>
</dbReference>
<evidence type="ECO:0000256" key="1">
    <source>
        <dbReference type="ARBA" id="ARBA00006336"/>
    </source>
</evidence>
<dbReference type="AlphaFoldDB" id="A0A6A6QFP5"/>
<dbReference type="InterPro" id="IPR000868">
    <property type="entry name" value="Isochorismatase-like_dom"/>
</dbReference>
<dbReference type="InterPro" id="IPR050272">
    <property type="entry name" value="Isochorismatase-like_hydrls"/>
</dbReference>
<comment type="similarity">
    <text evidence="1">Belongs to the isochorismatase family.</text>
</comment>
<dbReference type="Proteomes" id="UP000799750">
    <property type="component" value="Unassembled WGS sequence"/>
</dbReference>
<dbReference type="OrthoDB" id="167809at2759"/>
<feature type="domain" description="Isochorismatase-like" evidence="3">
    <location>
        <begin position="57"/>
        <end position="255"/>
    </location>
</feature>
<dbReference type="EMBL" id="MU004196">
    <property type="protein sequence ID" value="KAF2490820.1"/>
    <property type="molecule type" value="Genomic_DNA"/>
</dbReference>
<dbReference type="GO" id="GO:0016787">
    <property type="term" value="F:hydrolase activity"/>
    <property type="evidence" value="ECO:0007669"/>
    <property type="project" value="UniProtKB-KW"/>
</dbReference>
<dbReference type="CDD" id="cd00431">
    <property type="entry name" value="cysteine_hydrolases"/>
    <property type="match status" value="1"/>
</dbReference>
<dbReference type="SUPFAM" id="SSF52499">
    <property type="entry name" value="Isochorismatase-like hydrolases"/>
    <property type="match status" value="1"/>
</dbReference>
<evidence type="ECO:0000256" key="2">
    <source>
        <dbReference type="ARBA" id="ARBA00022801"/>
    </source>
</evidence>
<reference evidence="4" key="1">
    <citation type="journal article" date="2020" name="Stud. Mycol.">
        <title>101 Dothideomycetes genomes: a test case for predicting lifestyles and emergence of pathogens.</title>
        <authorList>
            <person name="Haridas S."/>
            <person name="Albert R."/>
            <person name="Binder M."/>
            <person name="Bloem J."/>
            <person name="Labutti K."/>
            <person name="Salamov A."/>
            <person name="Andreopoulos B."/>
            <person name="Baker S."/>
            <person name="Barry K."/>
            <person name="Bills G."/>
            <person name="Bluhm B."/>
            <person name="Cannon C."/>
            <person name="Castanera R."/>
            <person name="Culley D."/>
            <person name="Daum C."/>
            <person name="Ezra D."/>
            <person name="Gonzalez J."/>
            <person name="Henrissat B."/>
            <person name="Kuo A."/>
            <person name="Liang C."/>
            <person name="Lipzen A."/>
            <person name="Lutzoni F."/>
            <person name="Magnuson J."/>
            <person name="Mondo S."/>
            <person name="Nolan M."/>
            <person name="Ohm R."/>
            <person name="Pangilinan J."/>
            <person name="Park H.-J."/>
            <person name="Ramirez L."/>
            <person name="Alfaro M."/>
            <person name="Sun H."/>
            <person name="Tritt A."/>
            <person name="Yoshinaga Y."/>
            <person name="Zwiers L.-H."/>
            <person name="Turgeon B."/>
            <person name="Goodwin S."/>
            <person name="Spatafora J."/>
            <person name="Crous P."/>
            <person name="Grigoriev I."/>
        </authorList>
    </citation>
    <scope>NUCLEOTIDE SEQUENCE</scope>
    <source>
        <strain evidence="4">CBS 269.34</strain>
    </source>
</reference>
<dbReference type="Pfam" id="PF00857">
    <property type="entry name" value="Isochorismatase"/>
    <property type="match status" value="1"/>
</dbReference>
<gene>
    <name evidence="4" type="ORF">BU16DRAFT_135521</name>
</gene>
<dbReference type="PANTHER" id="PTHR43540:SF9">
    <property type="entry name" value="FAMILY HYDROLASE, PUTATIVE (AFU_ORTHOLOGUE AFUA_2G08700)-RELATED"/>
    <property type="match status" value="1"/>
</dbReference>
<name>A0A6A6QFP5_9PEZI</name>
<sequence length="294" mass="31986">MASDQVKVIGGAETFWLYSETNGYDLTHPPTPVGPKVYHRISLKTTDSWAVIDPKKTALVIIDLQNYFLSAALGRPSDSPGLKVVDQLLEHAIPACRKAGIPIVWLRWGLTQEDIEGMPPTILRGFGLDDNFDNERSPPGLGTDIGPIQLDDGSTVEGGRVLMRDQWNSEFYAPLASKAEDHDIRIYKNRLSGFWGGTGVEDALRSRGIRTLIFSGCNTDQCVATSLTDAVSKGWDCLLLRDGCATTSPKFAQDSVEFNMGGWGFLLDCKDLADGVDGMQRAAPGVHKDENGGV</sequence>